<evidence type="ECO:0000313" key="2">
    <source>
        <dbReference type="Proteomes" id="UP000184611"/>
    </source>
</evidence>
<dbReference type="EMBL" id="FRYK01000002">
    <property type="protein sequence ID" value="SHO72869.1"/>
    <property type="molecule type" value="Genomic_DNA"/>
</dbReference>
<proteinExistence type="predicted"/>
<evidence type="ECO:0000313" key="1">
    <source>
        <dbReference type="EMBL" id="SHO72869.1"/>
    </source>
</evidence>
<dbReference type="Proteomes" id="UP000184611">
    <property type="component" value="Unassembled WGS sequence"/>
</dbReference>
<dbReference type="AlphaFoldDB" id="A0A1M7ZVF8"/>
<dbReference type="STRING" id="416016.SAMN05443547_1213"/>
<gene>
    <name evidence="1" type="ORF">SAMN05443547_1213</name>
</gene>
<accession>A0A1M7ZVF8</accession>
<keyword evidence="2" id="KW-1185">Reference proteome</keyword>
<dbReference type="RefSeq" id="WP_073582512.1">
    <property type="nucleotide sequence ID" value="NZ_CBCSEA010000015.1"/>
</dbReference>
<name>A0A1M7ZVF8_9FLAO</name>
<sequence length="119" mass="13869">MSSISIKKIEIAEVETLQLLLENFVSLTNYRIGMYQKCSDEHISNLLILEVSRKLYFSLRNKIERTSKNKNLVSINLSITDAIVLLKCCTDKLNNCNDYEKYVQNKFKDLIFKEIINIS</sequence>
<reference evidence="2" key="1">
    <citation type="submission" date="2016-12" db="EMBL/GenBank/DDBJ databases">
        <authorList>
            <person name="Varghese N."/>
            <person name="Submissions S."/>
        </authorList>
    </citation>
    <scope>NUCLEOTIDE SEQUENCE [LARGE SCALE GENOMIC DNA]</scope>
    <source>
        <strain evidence="2">DSM 18830</strain>
    </source>
</reference>
<dbReference type="OrthoDB" id="1375583at2"/>
<protein>
    <submittedName>
        <fullName evidence="1">Uncharacterized protein</fullName>
    </submittedName>
</protein>
<organism evidence="1 2">
    <name type="scientific">Flavobacterium cucumis</name>
    <dbReference type="NCBI Taxonomy" id="416016"/>
    <lineage>
        <taxon>Bacteria</taxon>
        <taxon>Pseudomonadati</taxon>
        <taxon>Bacteroidota</taxon>
        <taxon>Flavobacteriia</taxon>
        <taxon>Flavobacteriales</taxon>
        <taxon>Flavobacteriaceae</taxon>
        <taxon>Flavobacterium</taxon>
    </lineage>
</organism>